<evidence type="ECO:0000313" key="2">
    <source>
        <dbReference type="Proteomes" id="UP000494106"/>
    </source>
</evidence>
<dbReference type="Proteomes" id="UP000494106">
    <property type="component" value="Unassembled WGS sequence"/>
</dbReference>
<dbReference type="OrthoDB" id="19923at2759"/>
<comment type="caution">
    <text evidence="1">The sequence shown here is derived from an EMBL/GenBank/DDBJ whole genome shotgun (WGS) entry which is preliminary data.</text>
</comment>
<accession>A0A8S0Z220</accession>
<reference evidence="1 2" key="1">
    <citation type="submission" date="2020-04" db="EMBL/GenBank/DDBJ databases">
        <authorList>
            <person name="Wallbank WR R."/>
            <person name="Pardo Diaz C."/>
            <person name="Kozak K."/>
            <person name="Martin S."/>
            <person name="Jiggins C."/>
            <person name="Moest M."/>
            <person name="Warren A I."/>
            <person name="Byers J.R.P. K."/>
            <person name="Montejo-Kovacevich G."/>
            <person name="Yen C E."/>
        </authorList>
    </citation>
    <scope>NUCLEOTIDE SEQUENCE [LARGE SCALE GENOMIC DNA]</scope>
</reference>
<keyword evidence="2" id="KW-1185">Reference proteome</keyword>
<dbReference type="AlphaFoldDB" id="A0A8S0Z220"/>
<protein>
    <submittedName>
        <fullName evidence="1">Uncharacterized protein</fullName>
    </submittedName>
</protein>
<proteinExistence type="predicted"/>
<name>A0A8S0Z220_ARCPL</name>
<dbReference type="EMBL" id="CADEBC010000208">
    <property type="protein sequence ID" value="CAB3226455.1"/>
    <property type="molecule type" value="Genomic_DNA"/>
</dbReference>
<organism evidence="1 2">
    <name type="scientific">Arctia plantaginis</name>
    <name type="common">Wood tiger moth</name>
    <name type="synonym">Phalaena plantaginis</name>
    <dbReference type="NCBI Taxonomy" id="874455"/>
    <lineage>
        <taxon>Eukaryota</taxon>
        <taxon>Metazoa</taxon>
        <taxon>Ecdysozoa</taxon>
        <taxon>Arthropoda</taxon>
        <taxon>Hexapoda</taxon>
        <taxon>Insecta</taxon>
        <taxon>Pterygota</taxon>
        <taxon>Neoptera</taxon>
        <taxon>Endopterygota</taxon>
        <taxon>Lepidoptera</taxon>
        <taxon>Glossata</taxon>
        <taxon>Ditrysia</taxon>
        <taxon>Noctuoidea</taxon>
        <taxon>Erebidae</taxon>
        <taxon>Arctiinae</taxon>
        <taxon>Arctia</taxon>
    </lineage>
</organism>
<sequence>MESEHQPKLNPVRAFQVLHGCNPDPDESYTSLSEYHDYEPSLEFDDSELIQSSGLEPQNQLPNLDPLLHIEDSIEDIKFSNESISLALKEMKTGSAPGRDDIPAKV</sequence>
<gene>
    <name evidence="1" type="ORF">APLA_LOCUS2884</name>
</gene>
<evidence type="ECO:0000313" key="1">
    <source>
        <dbReference type="EMBL" id="CAB3226455.1"/>
    </source>
</evidence>